<feature type="compositionally biased region" description="Low complexity" evidence="2">
    <location>
        <begin position="28"/>
        <end position="44"/>
    </location>
</feature>
<proteinExistence type="predicted"/>
<dbReference type="EMBL" id="JABTTQ020001093">
    <property type="protein sequence ID" value="KAK6135490.1"/>
    <property type="molecule type" value="Genomic_DNA"/>
</dbReference>
<keyword evidence="4" id="KW-1185">Reference proteome</keyword>
<gene>
    <name evidence="3" type="ORF">DH2020_030776</name>
</gene>
<evidence type="ECO:0008006" key="5">
    <source>
        <dbReference type="Google" id="ProtNLM"/>
    </source>
</evidence>
<dbReference type="SUPFAM" id="SSF46934">
    <property type="entry name" value="UBA-like"/>
    <property type="match status" value="1"/>
</dbReference>
<name>A0ABR0VNX4_REHGL</name>
<dbReference type="InterPro" id="IPR009060">
    <property type="entry name" value="UBA-like_sf"/>
</dbReference>
<sequence>MSAILCGKRSNIFEESPSSPPGSKRIRCSSSSSPGRTFSSPPRVASASSYSFSNSSSHLDYLVAQFSDMDRQILEKALEESGDDLDSAIKRLNLIQSSAAANIPDAYQKIETQFSAQGTVVNNGGTAPREEQPGGSNFPADGAEWVDLLVREVLNGSNMEDKKARVSRALESLEKFICLNATAEAAHRFQNENIVLKQQLEALIQENTILKRAVTIQHERQKEFEEMGQELHQLKQLVSQYQEQLRTLELSDFACEGGGWNRLRNGSGQQLCPYNAPEAGSAKQLHLWTFSPRCAIDAEIDILDDAIHETFFSPIFLLGILVLLLIDKE</sequence>
<dbReference type="CDD" id="cd14279">
    <property type="entry name" value="CUE"/>
    <property type="match status" value="1"/>
</dbReference>
<evidence type="ECO:0000313" key="4">
    <source>
        <dbReference type="Proteomes" id="UP001318860"/>
    </source>
</evidence>
<evidence type="ECO:0000256" key="1">
    <source>
        <dbReference type="SAM" id="Coils"/>
    </source>
</evidence>
<feature type="region of interest" description="Disordered" evidence="2">
    <location>
        <begin position="1"/>
        <end position="44"/>
    </location>
</feature>
<comment type="caution">
    <text evidence="3">The sequence shown here is derived from an EMBL/GenBank/DDBJ whole genome shotgun (WGS) entry which is preliminary data.</text>
</comment>
<feature type="coiled-coil region" evidence="1">
    <location>
        <begin position="186"/>
        <end position="251"/>
    </location>
</feature>
<protein>
    <recommendedName>
        <fullName evidence="5">CUE domain-containing protein</fullName>
    </recommendedName>
</protein>
<accession>A0ABR0VNX4</accession>
<dbReference type="PANTHER" id="PTHR31245">
    <property type="entry name" value="UBIQUITIN SYSTEM COMPONENT CUE PROTEIN"/>
    <property type="match status" value="1"/>
</dbReference>
<evidence type="ECO:0000256" key="2">
    <source>
        <dbReference type="SAM" id="MobiDB-lite"/>
    </source>
</evidence>
<evidence type="ECO:0000313" key="3">
    <source>
        <dbReference type="EMBL" id="KAK6135490.1"/>
    </source>
</evidence>
<organism evidence="3 4">
    <name type="scientific">Rehmannia glutinosa</name>
    <name type="common">Chinese foxglove</name>
    <dbReference type="NCBI Taxonomy" id="99300"/>
    <lineage>
        <taxon>Eukaryota</taxon>
        <taxon>Viridiplantae</taxon>
        <taxon>Streptophyta</taxon>
        <taxon>Embryophyta</taxon>
        <taxon>Tracheophyta</taxon>
        <taxon>Spermatophyta</taxon>
        <taxon>Magnoliopsida</taxon>
        <taxon>eudicotyledons</taxon>
        <taxon>Gunneridae</taxon>
        <taxon>Pentapetalae</taxon>
        <taxon>asterids</taxon>
        <taxon>lamiids</taxon>
        <taxon>Lamiales</taxon>
        <taxon>Orobanchaceae</taxon>
        <taxon>Rehmannieae</taxon>
        <taxon>Rehmannia</taxon>
    </lineage>
</organism>
<dbReference type="Proteomes" id="UP001318860">
    <property type="component" value="Unassembled WGS sequence"/>
</dbReference>
<keyword evidence="1" id="KW-0175">Coiled coil</keyword>
<dbReference type="PANTHER" id="PTHR31245:SF1">
    <property type="entry name" value="UBIQUITIN SYSTEM COMPONENT CUE PROTEIN"/>
    <property type="match status" value="1"/>
</dbReference>
<reference evidence="3 4" key="1">
    <citation type="journal article" date="2021" name="Comput. Struct. Biotechnol. J.">
        <title>De novo genome assembly of the potent medicinal plant Rehmannia glutinosa using nanopore technology.</title>
        <authorList>
            <person name="Ma L."/>
            <person name="Dong C."/>
            <person name="Song C."/>
            <person name="Wang X."/>
            <person name="Zheng X."/>
            <person name="Niu Y."/>
            <person name="Chen S."/>
            <person name="Feng W."/>
        </authorList>
    </citation>
    <scope>NUCLEOTIDE SEQUENCE [LARGE SCALE GENOMIC DNA]</scope>
    <source>
        <strain evidence="3">DH-2019</strain>
    </source>
</reference>